<evidence type="ECO:0000313" key="1">
    <source>
        <dbReference type="EMBL" id="NEZ54804.1"/>
    </source>
</evidence>
<accession>A0A6M0REZ7</accession>
<reference evidence="1 2" key="1">
    <citation type="journal article" date="2020" name="Microb. Ecol.">
        <title>Ecogenomics of the Marine Benthic Filamentous Cyanobacterium Adonisia.</title>
        <authorList>
            <person name="Walter J.M."/>
            <person name="Coutinho F.H."/>
            <person name="Leomil L."/>
            <person name="Hargreaves P.I."/>
            <person name="Campeao M.E."/>
            <person name="Vieira V.V."/>
            <person name="Silva B.S."/>
            <person name="Fistarol G.O."/>
            <person name="Salomon P.S."/>
            <person name="Sawabe T."/>
            <person name="Mino S."/>
            <person name="Hosokawa M."/>
            <person name="Miyashita H."/>
            <person name="Maruyama F."/>
            <person name="van Verk M.C."/>
            <person name="Dutilh B.E."/>
            <person name="Thompson C.C."/>
            <person name="Thompson F.L."/>
        </authorList>
    </citation>
    <scope>NUCLEOTIDE SEQUENCE [LARGE SCALE GENOMIC DNA]</scope>
    <source>
        <strain evidence="1 2">CCMR0081</strain>
    </source>
</reference>
<name>A0A6M0REZ7_9CYAN</name>
<evidence type="ECO:0000313" key="2">
    <source>
        <dbReference type="Proteomes" id="UP000481033"/>
    </source>
</evidence>
<keyword evidence="2" id="KW-1185">Reference proteome</keyword>
<organism evidence="1 2">
    <name type="scientific">Adonisia turfae CCMR0081</name>
    <dbReference type="NCBI Taxonomy" id="2292702"/>
    <lineage>
        <taxon>Bacteria</taxon>
        <taxon>Bacillati</taxon>
        <taxon>Cyanobacteriota</taxon>
        <taxon>Adonisia</taxon>
        <taxon>Adonisia turfae</taxon>
    </lineage>
</organism>
<sequence length="97" mass="11244">MVTIFRLGGVLYLIYTRDHHPPHVHVKPSPTRPEWELRIYLGRREDGGPDNYDKSFGETDILSGKIKASKIDEYVNLLAQNLDQAWEVWDSIYGDTQ</sequence>
<dbReference type="AlphaFoldDB" id="A0A6M0REZ7"/>
<protein>
    <submittedName>
        <fullName evidence="1">DUF4160 domain-containing protein</fullName>
    </submittedName>
</protein>
<dbReference type="Proteomes" id="UP000481033">
    <property type="component" value="Unassembled WGS sequence"/>
</dbReference>
<gene>
    <name evidence="1" type="ORF">DXZ20_03680</name>
</gene>
<comment type="caution">
    <text evidence="1">The sequence shown here is derived from an EMBL/GenBank/DDBJ whole genome shotgun (WGS) entry which is preliminary data.</text>
</comment>
<dbReference type="RefSeq" id="WP_163665896.1">
    <property type="nucleotide sequence ID" value="NZ_QXHD01000003.1"/>
</dbReference>
<dbReference type="EMBL" id="QXHD01000003">
    <property type="protein sequence ID" value="NEZ54804.1"/>
    <property type="molecule type" value="Genomic_DNA"/>
</dbReference>
<proteinExistence type="predicted"/>